<feature type="region of interest" description="Actin-binding" evidence="6">
    <location>
        <begin position="671"/>
        <end position="693"/>
    </location>
</feature>
<dbReference type="EMBL" id="JAFCMP010000057">
    <property type="protein sequence ID" value="KAG5189092.1"/>
    <property type="molecule type" value="Genomic_DNA"/>
</dbReference>
<keyword evidence="9" id="KW-0378">Hydrolase</keyword>
<keyword evidence="5 6" id="KW-0009">Actin-binding</keyword>
<dbReference type="Gene3D" id="2.30.30.360">
    <property type="entry name" value="Myosin S1 fragment, N-terminal"/>
    <property type="match status" value="1"/>
</dbReference>
<keyword evidence="4 6" id="KW-0505">Motor protein</keyword>
<dbReference type="CDD" id="cd00124">
    <property type="entry name" value="MYSc"/>
    <property type="match status" value="1"/>
</dbReference>
<feature type="domain" description="Myosin motor" evidence="8">
    <location>
        <begin position="81"/>
        <end position="798"/>
    </location>
</feature>
<evidence type="ECO:0000256" key="7">
    <source>
        <dbReference type="SAM" id="MobiDB-lite"/>
    </source>
</evidence>
<dbReference type="GO" id="GO:0005524">
    <property type="term" value="F:ATP binding"/>
    <property type="evidence" value="ECO:0007669"/>
    <property type="project" value="UniProtKB-UniRule"/>
</dbReference>
<feature type="region of interest" description="Disordered" evidence="7">
    <location>
        <begin position="51"/>
        <end position="86"/>
    </location>
</feature>
<dbReference type="PANTHER" id="PTHR13140:SF706">
    <property type="entry name" value="DILUTE CLASS UNCONVENTIONAL MYOSIN, ISOFORM C"/>
    <property type="match status" value="1"/>
</dbReference>
<evidence type="ECO:0000256" key="1">
    <source>
        <dbReference type="ARBA" id="ARBA00022741"/>
    </source>
</evidence>
<keyword evidence="10" id="KW-1185">Reference proteome</keyword>
<dbReference type="Pfam" id="PF02736">
    <property type="entry name" value="Myosin_N"/>
    <property type="match status" value="1"/>
</dbReference>
<dbReference type="PRINTS" id="PR00193">
    <property type="entry name" value="MYOSINHEAVY"/>
</dbReference>
<evidence type="ECO:0000256" key="2">
    <source>
        <dbReference type="ARBA" id="ARBA00022840"/>
    </source>
</evidence>
<sequence>MDHLVDWSFASPGHPVWLSDTDEAFVEATITSVKANIVVVTTKAGRKVTVDTDAPKKAATRGRKPSDEPLRLLPRAPQTAEGVENMDDLNPLNEATIVANIETRFRMDLIYTRTGPILIAMNPFKRLSIYSDGMISMYCGRPHGTLPPHCYQEAEDAFQLLRRDGIDQSIIICGESGAGKTETTKKMLHYISTVARGDGTEKKPAALSRADSVLALTLGERMVDSNALTEAFGNAKTVRNNNSSRFGKFTLFSFAKQYRSTISGGRIRTFLLEKSRVAAQPKGERNYHVFYQLLAGAPPDWRTKMHLQPPQSYHYLNTSGCLEATDINDAMGFESTCDAMDKLSIFQVVAGVLQIGQVDFTALPDGESCEVAALGAKAAAPPVTTAAKLLGLDVEALRQALITRVRVVPPKQEPVASPQTAEQARDSRDALAKALYSRLFDYLVHETNEAFDVDTDPAAAFIGILDIFGFEDLNPNGFEQVFINYTNEKLQAIFNDATFRKEVEEYTREQIPFDRHDFPNNQSCLDLIEKKPMGLLPLIDSECLRGAVASDQSLVSKFHRAHQSHMNYAVCGPASGLRHADGTLTHDSEFIIKHYAGPIIYETAGFVDKNKDAVYDHLYDVVSRSSFPLVASLFPPRLNAPTSPGAPSSPKEGGPGKAVGQTVATRFTTSLNELTEVLNRTQSRFVRCVKTNNLLKPQIFDKPSVLRQLKTSGVMAALEIRRAGYPTRVPYSAFVKQFRVFDVSRADGMGNGKDRATAARMMTSPHLVGVITPEQYRLGLTKIFFQADVLVTLQTLKDRILLPYAVKIQHWWLRKQERIWEHKLTRAMHMVTSSVDRATIHGVQVRFMMVPAKPSVCVQQRHCDSCEAASAHNTDFHDSLRRHSDSTCVQALTAAATAREAVDTAAALKQHEARQRAQQLGDLDSGRARLGRIQEGCSMLTIDKVRPLGTAQKVPVPSCLL</sequence>
<gene>
    <name evidence="9" type="ORF">JKP88DRAFT_302772</name>
</gene>
<keyword evidence="1 6" id="KW-0547">Nucleotide-binding</keyword>
<dbReference type="GO" id="GO:0005737">
    <property type="term" value="C:cytoplasm"/>
    <property type="evidence" value="ECO:0007669"/>
    <property type="project" value="TreeGrafter"/>
</dbReference>
<evidence type="ECO:0000313" key="9">
    <source>
        <dbReference type="EMBL" id="KAG5189092.1"/>
    </source>
</evidence>
<dbReference type="FunFam" id="1.10.10.820:FF:000001">
    <property type="entry name" value="Myosin heavy chain"/>
    <property type="match status" value="1"/>
</dbReference>
<dbReference type="InterPro" id="IPR004009">
    <property type="entry name" value="SH3_Myosin"/>
</dbReference>
<protein>
    <submittedName>
        <fullName evidence="9">P-loop containing nucleoside triphosphate hydrolase protein</fullName>
    </submittedName>
</protein>
<dbReference type="GO" id="GO:0016020">
    <property type="term" value="C:membrane"/>
    <property type="evidence" value="ECO:0007669"/>
    <property type="project" value="TreeGrafter"/>
</dbReference>
<dbReference type="Gene3D" id="3.40.850.10">
    <property type="entry name" value="Kinesin motor domain"/>
    <property type="match status" value="1"/>
</dbReference>
<dbReference type="Gene3D" id="1.20.120.720">
    <property type="entry name" value="Myosin VI head, motor domain, U50 subdomain"/>
    <property type="match status" value="1"/>
</dbReference>
<dbReference type="SMART" id="SM00242">
    <property type="entry name" value="MYSc"/>
    <property type="match status" value="1"/>
</dbReference>
<reference evidence="9" key="1">
    <citation type="submission" date="2021-02" db="EMBL/GenBank/DDBJ databases">
        <title>First Annotated Genome of the Yellow-green Alga Tribonema minus.</title>
        <authorList>
            <person name="Mahan K.M."/>
        </authorList>
    </citation>
    <scope>NUCLEOTIDE SEQUENCE</scope>
    <source>
        <strain evidence="9">UTEX B ZZ1240</strain>
    </source>
</reference>
<keyword evidence="3 6" id="KW-0518">Myosin</keyword>
<dbReference type="PROSITE" id="PS51456">
    <property type="entry name" value="MYOSIN_MOTOR"/>
    <property type="match status" value="1"/>
</dbReference>
<dbReference type="SUPFAM" id="SSF50084">
    <property type="entry name" value="Myosin S1 fragment, N-terminal domain"/>
    <property type="match status" value="1"/>
</dbReference>
<dbReference type="GO" id="GO:0016459">
    <property type="term" value="C:myosin complex"/>
    <property type="evidence" value="ECO:0007669"/>
    <property type="project" value="UniProtKB-KW"/>
</dbReference>
<comment type="similarity">
    <text evidence="6">Belongs to the TRAFAC class myosin-kinesin ATPase superfamily. Myosin family.</text>
</comment>
<dbReference type="GO" id="GO:0000146">
    <property type="term" value="F:microfilament motor activity"/>
    <property type="evidence" value="ECO:0007669"/>
    <property type="project" value="TreeGrafter"/>
</dbReference>
<evidence type="ECO:0000256" key="6">
    <source>
        <dbReference type="PROSITE-ProRule" id="PRU00782"/>
    </source>
</evidence>
<dbReference type="InterPro" id="IPR036961">
    <property type="entry name" value="Kinesin_motor_dom_sf"/>
</dbReference>
<keyword evidence="2 6" id="KW-0067">ATP-binding</keyword>
<feature type="region of interest" description="Disordered" evidence="7">
    <location>
        <begin position="640"/>
        <end position="659"/>
    </location>
</feature>
<dbReference type="OrthoDB" id="199795at2759"/>
<dbReference type="InterPro" id="IPR027417">
    <property type="entry name" value="P-loop_NTPase"/>
</dbReference>
<dbReference type="PANTHER" id="PTHR13140">
    <property type="entry name" value="MYOSIN"/>
    <property type="match status" value="1"/>
</dbReference>
<evidence type="ECO:0000256" key="3">
    <source>
        <dbReference type="ARBA" id="ARBA00023123"/>
    </source>
</evidence>
<dbReference type="Gene3D" id="1.20.5.4820">
    <property type="match status" value="1"/>
</dbReference>
<proteinExistence type="inferred from homology"/>
<dbReference type="Pfam" id="PF00063">
    <property type="entry name" value="Myosin_head"/>
    <property type="match status" value="1"/>
</dbReference>
<dbReference type="Gene3D" id="1.10.10.820">
    <property type="match status" value="1"/>
</dbReference>
<organism evidence="9 10">
    <name type="scientific">Tribonema minus</name>
    <dbReference type="NCBI Taxonomy" id="303371"/>
    <lineage>
        <taxon>Eukaryota</taxon>
        <taxon>Sar</taxon>
        <taxon>Stramenopiles</taxon>
        <taxon>Ochrophyta</taxon>
        <taxon>PX clade</taxon>
        <taxon>Xanthophyceae</taxon>
        <taxon>Tribonematales</taxon>
        <taxon>Tribonemataceae</taxon>
        <taxon>Tribonema</taxon>
    </lineage>
</organism>
<dbReference type="InterPro" id="IPR001609">
    <property type="entry name" value="Myosin_head_motor_dom-like"/>
</dbReference>
<dbReference type="GO" id="GO:0051015">
    <property type="term" value="F:actin filament binding"/>
    <property type="evidence" value="ECO:0007669"/>
    <property type="project" value="InterPro"/>
</dbReference>
<evidence type="ECO:0000259" key="8">
    <source>
        <dbReference type="PROSITE" id="PS51456"/>
    </source>
</evidence>
<accession>A0A835Z7G0</accession>
<evidence type="ECO:0000313" key="10">
    <source>
        <dbReference type="Proteomes" id="UP000664859"/>
    </source>
</evidence>
<dbReference type="AlphaFoldDB" id="A0A835Z7G0"/>
<dbReference type="SUPFAM" id="SSF52540">
    <property type="entry name" value="P-loop containing nucleoside triphosphate hydrolases"/>
    <property type="match status" value="1"/>
</dbReference>
<name>A0A835Z7G0_9STRA</name>
<dbReference type="GO" id="GO:0016787">
    <property type="term" value="F:hydrolase activity"/>
    <property type="evidence" value="ECO:0007669"/>
    <property type="project" value="UniProtKB-KW"/>
</dbReference>
<dbReference type="GO" id="GO:0007015">
    <property type="term" value="P:actin filament organization"/>
    <property type="evidence" value="ECO:0007669"/>
    <property type="project" value="TreeGrafter"/>
</dbReference>
<dbReference type="Gene3D" id="1.20.58.530">
    <property type="match status" value="1"/>
</dbReference>
<dbReference type="InterPro" id="IPR008989">
    <property type="entry name" value="Myosin_S1_N"/>
</dbReference>
<dbReference type="Proteomes" id="UP000664859">
    <property type="component" value="Unassembled WGS sequence"/>
</dbReference>
<comment type="caution">
    <text evidence="9">The sequence shown here is derived from an EMBL/GenBank/DDBJ whole genome shotgun (WGS) entry which is preliminary data.</text>
</comment>
<evidence type="ECO:0000256" key="5">
    <source>
        <dbReference type="ARBA" id="ARBA00023203"/>
    </source>
</evidence>
<feature type="binding site" evidence="6">
    <location>
        <begin position="174"/>
        <end position="181"/>
    </location>
    <ligand>
        <name>ATP</name>
        <dbReference type="ChEBI" id="CHEBI:30616"/>
    </ligand>
</feature>
<evidence type="ECO:0000256" key="4">
    <source>
        <dbReference type="ARBA" id="ARBA00023175"/>
    </source>
</evidence>